<evidence type="ECO:0000313" key="4">
    <source>
        <dbReference type="EMBL" id="NBN66056.1"/>
    </source>
</evidence>
<sequence>MSLKSLFCATALLTLAAPALAQTATTGNVIFFHPDGTSVNAWGAARMHLVGPDGELNWDRLPAMGVYTGHMRDRLTGTSHGGATVHAYGVKVQADSFGLDGSTPITAASGKTMSIAEEALAAGRAVALVQSGHIAEPGTAAFVASSPSRSDTSFISREVIESGAQVIMAGGERFLLPEGVQGRHGAGERKDGLNLIERAKELGYTVVYTREELMALDTASVDKVLGVFARGHTFNDQEAERNLIDGKPSYVEGAPTIAEMTDVALKIVSRDPEGFFAVIEEEGTDNLANSMNAGGTLEALGRADEAIGVMRRFVDANPNTLLITAADSDAGGLQVIAAPDAKEGDAVEATTEGGGILLGQQGRFGDVFLSAPDARGTRHAYGLSFVGYNDVAGGILVRGAGLNSSLIEPLTDNTEVYAIMYRTLFGQVPSQ</sequence>
<accession>A0ABW9ZMF8</accession>
<feature type="chain" id="PRO_5045696124" evidence="3">
    <location>
        <begin position="22"/>
        <end position="431"/>
    </location>
</feature>
<comment type="similarity">
    <text evidence="2">Belongs to the alkaline phosphatase family.</text>
</comment>
<comment type="caution">
    <text evidence="4">The sequence shown here is derived from an EMBL/GenBank/DDBJ whole genome shotgun (WGS) entry which is preliminary data.</text>
</comment>
<reference evidence="4 5" key="1">
    <citation type="submission" date="2020-01" db="EMBL/GenBank/DDBJ databases">
        <authorList>
            <person name="Peng S.Y."/>
            <person name="Li J."/>
            <person name="Wang M."/>
            <person name="Wang L."/>
            <person name="Wang C.Q."/>
            <person name="Wang J.R."/>
        </authorList>
    </citation>
    <scope>NUCLEOTIDE SEQUENCE [LARGE SCALE GENOMIC DNA]</scope>
    <source>
        <strain evidence="4 5">XCT-34</strain>
    </source>
</reference>
<evidence type="ECO:0000313" key="5">
    <source>
        <dbReference type="Proteomes" id="UP000541347"/>
    </source>
</evidence>
<dbReference type="Proteomes" id="UP000541347">
    <property type="component" value="Unassembled WGS sequence"/>
</dbReference>
<name>A0ABW9ZMF8_9HYPH</name>
<dbReference type="EMBL" id="JAABLP010000008">
    <property type="protein sequence ID" value="NBN66056.1"/>
    <property type="molecule type" value="Genomic_DNA"/>
</dbReference>
<dbReference type="Pfam" id="PF00245">
    <property type="entry name" value="Alk_phosphatase"/>
    <property type="match status" value="1"/>
</dbReference>
<dbReference type="Gene3D" id="3.40.720.10">
    <property type="entry name" value="Alkaline Phosphatase, subunit A"/>
    <property type="match status" value="1"/>
</dbReference>
<evidence type="ECO:0000256" key="1">
    <source>
        <dbReference type="ARBA" id="ARBA00022553"/>
    </source>
</evidence>
<dbReference type="SMART" id="SM00098">
    <property type="entry name" value="alkPPc"/>
    <property type="match status" value="1"/>
</dbReference>
<feature type="signal peptide" evidence="3">
    <location>
        <begin position="1"/>
        <end position="21"/>
    </location>
</feature>
<dbReference type="RefSeq" id="WP_161678171.1">
    <property type="nucleotide sequence ID" value="NZ_JAABLP010000008.1"/>
</dbReference>
<protein>
    <submittedName>
        <fullName evidence="4">Alkaline phosphatase</fullName>
    </submittedName>
</protein>
<dbReference type="PANTHER" id="PTHR11596:SF5">
    <property type="entry name" value="ALKALINE PHOSPHATASE"/>
    <property type="match status" value="1"/>
</dbReference>
<keyword evidence="3" id="KW-0732">Signal</keyword>
<organism evidence="4 5">
    <name type="scientific">Pannonibacter tanglangensis</name>
    <dbReference type="NCBI Taxonomy" id="2750084"/>
    <lineage>
        <taxon>Bacteria</taxon>
        <taxon>Pseudomonadati</taxon>
        <taxon>Pseudomonadota</taxon>
        <taxon>Alphaproteobacteria</taxon>
        <taxon>Hyphomicrobiales</taxon>
        <taxon>Stappiaceae</taxon>
        <taxon>Pannonibacter</taxon>
    </lineage>
</organism>
<dbReference type="PANTHER" id="PTHR11596">
    <property type="entry name" value="ALKALINE PHOSPHATASE"/>
    <property type="match status" value="1"/>
</dbReference>
<dbReference type="InterPro" id="IPR001952">
    <property type="entry name" value="Alkaline_phosphatase"/>
</dbReference>
<proteinExistence type="inferred from homology"/>
<evidence type="ECO:0000256" key="3">
    <source>
        <dbReference type="SAM" id="SignalP"/>
    </source>
</evidence>
<keyword evidence="5" id="KW-1185">Reference proteome</keyword>
<keyword evidence="1" id="KW-0597">Phosphoprotein</keyword>
<dbReference type="PRINTS" id="PR00113">
    <property type="entry name" value="ALKPHPHTASE"/>
</dbReference>
<dbReference type="InterPro" id="IPR017850">
    <property type="entry name" value="Alkaline_phosphatase_core_sf"/>
</dbReference>
<gene>
    <name evidence="4" type="ORF">GWI71_20395</name>
</gene>
<evidence type="ECO:0000256" key="2">
    <source>
        <dbReference type="RuleBase" id="RU003946"/>
    </source>
</evidence>
<dbReference type="SUPFAM" id="SSF53649">
    <property type="entry name" value="Alkaline phosphatase-like"/>
    <property type="match status" value="1"/>
</dbReference>